<feature type="domain" description="Peptidase C83" evidence="6">
    <location>
        <begin position="2"/>
        <end position="251"/>
    </location>
</feature>
<dbReference type="EC" id="2.3.2.15" evidence="1"/>
<protein>
    <recommendedName>
        <fullName evidence="1">glutathione gamma-glutamylcysteinyltransferase</fullName>
        <ecNumber evidence="1">2.3.2.15</ecNumber>
    </recommendedName>
</protein>
<evidence type="ECO:0000256" key="1">
    <source>
        <dbReference type="ARBA" id="ARBA00012468"/>
    </source>
</evidence>
<evidence type="ECO:0000256" key="4">
    <source>
        <dbReference type="ARBA" id="ARBA00022723"/>
    </source>
</evidence>
<feature type="chain" id="PRO_5047116354" description="glutathione gamma-glutamylcysteinyltransferase" evidence="5">
    <location>
        <begin position="27"/>
        <end position="275"/>
    </location>
</feature>
<proteinExistence type="predicted"/>
<evidence type="ECO:0000256" key="2">
    <source>
        <dbReference type="ARBA" id="ARBA00022539"/>
    </source>
</evidence>
<dbReference type="Pfam" id="PF05023">
    <property type="entry name" value="Phytochelatin"/>
    <property type="match status" value="1"/>
</dbReference>
<dbReference type="RefSeq" id="WP_275090307.1">
    <property type="nucleotide sequence ID" value="NZ_CP119078.1"/>
</dbReference>
<dbReference type="PANTHER" id="PTHR33447:SF20">
    <property type="entry name" value="GLUTATHIONE GAMMA-GLUTAMYLCYSTEINYLTRANSFERASE"/>
    <property type="match status" value="1"/>
</dbReference>
<organism evidence="7 8">
    <name type="scientific">Legionella cardiaca</name>
    <dbReference type="NCBI Taxonomy" id="1071983"/>
    <lineage>
        <taxon>Bacteria</taxon>
        <taxon>Pseudomonadati</taxon>
        <taxon>Pseudomonadota</taxon>
        <taxon>Gammaproteobacteria</taxon>
        <taxon>Legionellales</taxon>
        <taxon>Legionellaceae</taxon>
        <taxon>Legionella</taxon>
    </lineage>
</organism>
<evidence type="ECO:0000313" key="8">
    <source>
        <dbReference type="Proteomes" id="UP001222087"/>
    </source>
</evidence>
<evidence type="ECO:0000259" key="6">
    <source>
        <dbReference type="PROSITE" id="PS51443"/>
    </source>
</evidence>
<evidence type="ECO:0000313" key="7">
    <source>
        <dbReference type="EMBL" id="WED44488.1"/>
    </source>
</evidence>
<gene>
    <name evidence="7" type="ORF">PXX05_06800</name>
</gene>
<keyword evidence="5" id="KW-0732">Signal</keyword>
<dbReference type="SUPFAM" id="SSF54001">
    <property type="entry name" value="Cysteine proteinases"/>
    <property type="match status" value="1"/>
</dbReference>
<dbReference type="InterPro" id="IPR007719">
    <property type="entry name" value="PCS_N"/>
</dbReference>
<dbReference type="Gene3D" id="3.90.70.30">
    <property type="entry name" value="Phytochelatin synthase, N-terminal domain"/>
    <property type="match status" value="1"/>
</dbReference>
<dbReference type="Proteomes" id="UP001222087">
    <property type="component" value="Chromosome"/>
</dbReference>
<reference evidence="7 8" key="1">
    <citation type="submission" date="2023-02" db="EMBL/GenBank/DDBJ databases">
        <title>Genome Sequence of L. cardiaca H63T.</title>
        <authorList>
            <person name="Lopez A.E."/>
            <person name="Cianciotto N.P."/>
        </authorList>
    </citation>
    <scope>NUCLEOTIDE SEQUENCE [LARGE SCALE GENOMIC DNA]</scope>
    <source>
        <strain evidence="7 8">H63</strain>
    </source>
</reference>
<dbReference type="InterPro" id="IPR040409">
    <property type="entry name" value="PCS-like"/>
</dbReference>
<dbReference type="PANTHER" id="PTHR33447">
    <property type="entry name" value="GLUTATHIONE GAMMA-GLUTAMYLCYSTEINYLTRANSFERASE"/>
    <property type="match status" value="1"/>
</dbReference>
<name>A0ABY8AVI3_9GAMM</name>
<dbReference type="PROSITE" id="PS51443">
    <property type="entry name" value="PCS"/>
    <property type="match status" value="1"/>
</dbReference>
<evidence type="ECO:0000256" key="3">
    <source>
        <dbReference type="ARBA" id="ARBA00022679"/>
    </source>
</evidence>
<feature type="signal peptide" evidence="5">
    <location>
        <begin position="1"/>
        <end position="26"/>
    </location>
</feature>
<keyword evidence="8" id="KW-1185">Reference proteome</keyword>
<dbReference type="InterPro" id="IPR038765">
    <property type="entry name" value="Papain-like_cys_pep_sf"/>
</dbReference>
<keyword evidence="2" id="KW-0104">Cadmium</keyword>
<keyword evidence="4" id="KW-0479">Metal-binding</keyword>
<dbReference type="InterPro" id="IPR038156">
    <property type="entry name" value="PCS_N_sf"/>
</dbReference>
<dbReference type="EMBL" id="CP119078">
    <property type="protein sequence ID" value="WED44488.1"/>
    <property type="molecule type" value="Genomic_DNA"/>
</dbReference>
<sequence>MATISRISRRYFILFFFAISFSHTCAALQSAPPRYAPEIISILQSHAYIQEHKAPLYWKLSPYYIHQRNDSSCSLATAAMVINAALSNQLFSKTKLATQDDILNRVKDKDWEKGVQVDGDGVTLEQFKLLLAKAFEAYGLHGFTIQLIHTQDSSKSTESVLHKHLIESEAGQSFIIANFNQKFFTGDESVGHFAPIGAYDMAKRRILIMDPDRTWYEPYWVPEKTLLEAMATKDMDAQQYRGYLVIKFNENRNLKASHLSSIRNQMSSYENKKEY</sequence>
<keyword evidence="3" id="KW-0808">Transferase</keyword>
<evidence type="ECO:0000256" key="5">
    <source>
        <dbReference type="SAM" id="SignalP"/>
    </source>
</evidence>
<accession>A0ABY8AVI3</accession>